<dbReference type="Gene3D" id="3.40.50.300">
    <property type="entry name" value="P-loop containing nucleotide triphosphate hydrolases"/>
    <property type="match status" value="1"/>
</dbReference>
<reference evidence="5" key="1">
    <citation type="submission" date="2017-07" db="EMBL/GenBank/DDBJ databases">
        <title>Draft genome sequence of Effusibacillus lacus strain skLN1.</title>
        <authorList>
            <person name="Watanabe M."/>
            <person name="Kojima H."/>
            <person name="Fukui M."/>
        </authorList>
    </citation>
    <scope>NUCLEOTIDE SEQUENCE [LARGE SCALE GENOMIC DNA]</scope>
    <source>
        <strain evidence="5">skLN1</strain>
    </source>
</reference>
<dbReference type="Pfam" id="PF13614">
    <property type="entry name" value="AAA_31"/>
    <property type="match status" value="1"/>
</dbReference>
<keyword evidence="2" id="KW-0067">ATP-binding</keyword>
<dbReference type="RefSeq" id="WP_096181167.1">
    <property type="nucleotide sequence ID" value="NZ_BDUF01000022.1"/>
</dbReference>
<evidence type="ECO:0000256" key="2">
    <source>
        <dbReference type="ARBA" id="ARBA00022840"/>
    </source>
</evidence>
<dbReference type="Proteomes" id="UP000217785">
    <property type="component" value="Unassembled WGS sequence"/>
</dbReference>
<evidence type="ECO:0000313" key="5">
    <source>
        <dbReference type="Proteomes" id="UP000217785"/>
    </source>
</evidence>
<accession>A0A292YGA3</accession>
<dbReference type="InterPro" id="IPR025669">
    <property type="entry name" value="AAA_dom"/>
</dbReference>
<keyword evidence="1" id="KW-0547">Nucleotide-binding</keyword>
<comment type="caution">
    <text evidence="4">The sequence shown here is derived from an EMBL/GenBank/DDBJ whole genome shotgun (WGS) entry which is preliminary data.</text>
</comment>
<proteinExistence type="predicted"/>
<dbReference type="GO" id="GO:0005524">
    <property type="term" value="F:ATP binding"/>
    <property type="evidence" value="ECO:0007669"/>
    <property type="project" value="UniProtKB-KW"/>
</dbReference>
<dbReference type="AlphaFoldDB" id="A0A292YGA3"/>
<evidence type="ECO:0000256" key="1">
    <source>
        <dbReference type="ARBA" id="ARBA00022741"/>
    </source>
</evidence>
<keyword evidence="5" id="KW-1185">Reference proteome</keyword>
<dbReference type="SUPFAM" id="SSF52540">
    <property type="entry name" value="P-loop containing nucleoside triphosphate hydrolases"/>
    <property type="match status" value="1"/>
</dbReference>
<dbReference type="InterPro" id="IPR027417">
    <property type="entry name" value="P-loop_NTPase"/>
</dbReference>
<dbReference type="GO" id="GO:0051782">
    <property type="term" value="P:negative regulation of cell division"/>
    <property type="evidence" value="ECO:0007669"/>
    <property type="project" value="TreeGrafter"/>
</dbReference>
<feature type="domain" description="AAA" evidence="3">
    <location>
        <begin position="46"/>
        <end position="176"/>
    </location>
</feature>
<dbReference type="GO" id="GO:0016887">
    <property type="term" value="F:ATP hydrolysis activity"/>
    <property type="evidence" value="ECO:0007669"/>
    <property type="project" value="TreeGrafter"/>
</dbReference>
<dbReference type="OrthoDB" id="2512803at2"/>
<organism evidence="4 5">
    <name type="scientific">Effusibacillus lacus</name>
    <dbReference type="NCBI Taxonomy" id="1348429"/>
    <lineage>
        <taxon>Bacteria</taxon>
        <taxon>Bacillati</taxon>
        <taxon>Bacillota</taxon>
        <taxon>Bacilli</taxon>
        <taxon>Bacillales</taxon>
        <taxon>Alicyclobacillaceae</taxon>
        <taxon>Effusibacillus</taxon>
    </lineage>
</organism>
<evidence type="ECO:0000313" key="4">
    <source>
        <dbReference type="EMBL" id="GAX89477.1"/>
    </source>
</evidence>
<dbReference type="GO" id="GO:0009898">
    <property type="term" value="C:cytoplasmic side of plasma membrane"/>
    <property type="evidence" value="ECO:0007669"/>
    <property type="project" value="TreeGrafter"/>
</dbReference>
<sequence length="297" mass="32773">MARIRIRPMLERNEEPSSRGLEWGNPGASLFHRRTFSMQLPSIQVFFSAKGGSGTTLLACTYASALRLLANVRVLLVDMDLKYGGVEAYMGIRSDRSIFHLKPVLSELTEVHIRNITQFDPVSQVEILPSPADADLAQAIEPQEVVALLMHARKFYDVIVVDAGSEMSPVLAALCHQANHIHYVLTPDTPSLRRYAQSVSLFEKHGIPLDKVGTVLNRISQVSEIQPKDLKGIRALRLEGTVRADFHAIQPQVNLSTPLIGQIKDKKAPVYLRDVVRLVQELAGQVDSSAGQSGLPL</sequence>
<protein>
    <recommendedName>
        <fullName evidence="3">AAA domain-containing protein</fullName>
    </recommendedName>
</protein>
<dbReference type="InterPro" id="IPR050625">
    <property type="entry name" value="ParA/MinD_ATPase"/>
</dbReference>
<name>A0A292YGA3_9BACL</name>
<evidence type="ECO:0000259" key="3">
    <source>
        <dbReference type="Pfam" id="PF13614"/>
    </source>
</evidence>
<dbReference type="PANTHER" id="PTHR43384">
    <property type="entry name" value="SEPTUM SITE-DETERMINING PROTEIN MIND HOMOLOG, CHLOROPLASTIC-RELATED"/>
    <property type="match status" value="1"/>
</dbReference>
<dbReference type="PANTHER" id="PTHR43384:SF6">
    <property type="entry name" value="SEPTUM SITE-DETERMINING PROTEIN MIND HOMOLOG, CHLOROPLASTIC"/>
    <property type="match status" value="1"/>
</dbReference>
<dbReference type="GO" id="GO:0005829">
    <property type="term" value="C:cytosol"/>
    <property type="evidence" value="ECO:0007669"/>
    <property type="project" value="TreeGrafter"/>
</dbReference>
<dbReference type="EMBL" id="BDUF01000022">
    <property type="protein sequence ID" value="GAX89477.1"/>
    <property type="molecule type" value="Genomic_DNA"/>
</dbReference>